<dbReference type="Proteomes" id="UP000326384">
    <property type="component" value="Unassembled WGS sequence"/>
</dbReference>
<accession>A0A5N4BK39</accession>
<name>A0A5N4BK39_9FLAO</name>
<keyword evidence="4" id="KW-1185">Reference proteome</keyword>
<feature type="domain" description="DUF6291" evidence="2">
    <location>
        <begin position="8"/>
        <end position="84"/>
    </location>
</feature>
<dbReference type="RefSeq" id="WP_152291429.1">
    <property type="nucleotide sequence ID" value="NZ_VTPV01000022.1"/>
</dbReference>
<dbReference type="Pfam" id="PF19808">
    <property type="entry name" value="DUF6291"/>
    <property type="match status" value="1"/>
</dbReference>
<proteinExistence type="predicted"/>
<protein>
    <recommendedName>
        <fullName evidence="2">DUF6291 domain-containing protein</fullName>
    </recommendedName>
</protein>
<evidence type="ECO:0000313" key="3">
    <source>
        <dbReference type="EMBL" id="KAB1228475.1"/>
    </source>
</evidence>
<feature type="region of interest" description="Disordered" evidence="1">
    <location>
        <begin position="138"/>
        <end position="159"/>
    </location>
</feature>
<evidence type="ECO:0000256" key="1">
    <source>
        <dbReference type="SAM" id="MobiDB-lite"/>
    </source>
</evidence>
<reference evidence="3 4" key="1">
    <citation type="journal article" date="2019" name="Stand. Genomic Sci.">
        <title>Draft Whole-Genome Sequence of a Novel Chryseobacterium viscerum Strain Isolated from Fresh Water at Dripping Springs, New Mexico.</title>
        <authorList>
            <person name="Kyndt J.A."/>
            <person name="Moore T.C."/>
        </authorList>
    </citation>
    <scope>NUCLEOTIDE SEQUENCE [LARGE SCALE GENOMIC DNA]</scope>
    <source>
        <strain evidence="3 4">DPS</strain>
    </source>
</reference>
<dbReference type="InterPro" id="IPR046258">
    <property type="entry name" value="DUF6291"/>
</dbReference>
<evidence type="ECO:0000313" key="4">
    <source>
        <dbReference type="Proteomes" id="UP000326384"/>
    </source>
</evidence>
<organism evidence="3 4">
    <name type="scientific">Chryseobacterium viscerum</name>
    <dbReference type="NCBI Taxonomy" id="1037377"/>
    <lineage>
        <taxon>Bacteria</taxon>
        <taxon>Pseudomonadati</taxon>
        <taxon>Bacteroidota</taxon>
        <taxon>Flavobacteriia</taxon>
        <taxon>Flavobacteriales</taxon>
        <taxon>Weeksellaceae</taxon>
        <taxon>Chryseobacterium group</taxon>
        <taxon>Chryseobacterium</taxon>
    </lineage>
</organism>
<sequence length="266" mass="30890">MAEDKNGFLLYKDLIKTVQKLPLDKAGELFMHILKYVNDENPETDDLIIEIAFEPVKQKLKRDLKKYEETKEKNRENALKRWQKENPTVLNGINKNATACDRMPKNTKYADTGNDIDTGTDTGTDILLKKETKASEPTEFFPEEKKSIPVKPPDQEKEKSFAKKEKEVVDYFHEKCKRLPKVLIINQNRKKAINARLHDFGIDKINEMFDLVAESNFLNGENPRTWSADFDWIMKPSNFTKILEGNYANKTHSSKDNNNGEFETNR</sequence>
<evidence type="ECO:0000259" key="2">
    <source>
        <dbReference type="Pfam" id="PF19808"/>
    </source>
</evidence>
<comment type="caution">
    <text evidence="3">The sequence shown here is derived from an EMBL/GenBank/DDBJ whole genome shotgun (WGS) entry which is preliminary data.</text>
</comment>
<gene>
    <name evidence="3" type="ORF">F8D52_22645</name>
</gene>
<dbReference type="EMBL" id="VTPV01000022">
    <property type="protein sequence ID" value="KAB1228475.1"/>
    <property type="molecule type" value="Genomic_DNA"/>
</dbReference>